<dbReference type="Pfam" id="PF07714">
    <property type="entry name" value="PK_Tyr_Ser-Thr"/>
    <property type="match status" value="1"/>
</dbReference>
<feature type="domain" description="Protein kinase" evidence="8">
    <location>
        <begin position="649"/>
        <end position="1136"/>
    </location>
</feature>
<feature type="region of interest" description="Disordered" evidence="7">
    <location>
        <begin position="1377"/>
        <end position="1398"/>
    </location>
</feature>
<dbReference type="PROSITE" id="PS50011">
    <property type="entry name" value="PROTEIN_KINASE_DOM"/>
    <property type="match status" value="1"/>
</dbReference>
<comment type="caution">
    <text evidence="9">The sequence shown here is derived from an EMBL/GenBank/DDBJ whole genome shotgun (WGS) entry which is preliminary data.</text>
</comment>
<feature type="binding site" evidence="6">
    <location>
        <position position="676"/>
    </location>
    <ligand>
        <name>ATP</name>
        <dbReference type="ChEBI" id="CHEBI:30616"/>
    </ligand>
</feature>
<dbReference type="InterPro" id="IPR008271">
    <property type="entry name" value="Ser/Thr_kinase_AS"/>
</dbReference>
<dbReference type="InterPro" id="IPR000719">
    <property type="entry name" value="Prot_kinase_dom"/>
</dbReference>
<dbReference type="InterPro" id="IPR051681">
    <property type="entry name" value="Ser/Thr_Kinases-Pseudokinases"/>
</dbReference>
<dbReference type="Gene3D" id="3.30.200.20">
    <property type="entry name" value="Phosphorylase Kinase, domain 1"/>
    <property type="match status" value="1"/>
</dbReference>
<dbReference type="InterPro" id="IPR001245">
    <property type="entry name" value="Ser-Thr/Tyr_kinase_cat_dom"/>
</dbReference>
<dbReference type="Proteomes" id="UP000650467">
    <property type="component" value="Unassembled WGS sequence"/>
</dbReference>
<keyword evidence="4" id="KW-0418">Kinase</keyword>
<evidence type="ECO:0000313" key="10">
    <source>
        <dbReference type="Proteomes" id="UP000650467"/>
    </source>
</evidence>
<feature type="region of interest" description="Disordered" evidence="7">
    <location>
        <begin position="816"/>
        <end position="866"/>
    </location>
</feature>
<keyword evidence="10" id="KW-1185">Reference proteome</keyword>
<dbReference type="GO" id="GO:0005524">
    <property type="term" value="F:ATP binding"/>
    <property type="evidence" value="ECO:0007669"/>
    <property type="project" value="UniProtKB-UniRule"/>
</dbReference>
<evidence type="ECO:0000313" key="9">
    <source>
        <dbReference type="EMBL" id="KAG2424093.1"/>
    </source>
</evidence>
<feature type="compositionally biased region" description="Gly residues" evidence="7">
    <location>
        <begin position="836"/>
        <end position="866"/>
    </location>
</feature>
<feature type="region of interest" description="Disordered" evidence="7">
    <location>
        <begin position="1141"/>
        <end position="1224"/>
    </location>
</feature>
<dbReference type="Gene3D" id="1.10.510.10">
    <property type="entry name" value="Transferase(Phosphotransferase) domain 1"/>
    <property type="match status" value="1"/>
</dbReference>
<protein>
    <recommendedName>
        <fullName evidence="8">Protein kinase domain-containing protein</fullName>
    </recommendedName>
</protein>
<dbReference type="PANTHER" id="PTHR44329:SF214">
    <property type="entry name" value="PROTEIN KINASE DOMAIN-CONTAINING PROTEIN"/>
    <property type="match status" value="1"/>
</dbReference>
<feature type="region of interest" description="Disordered" evidence="7">
    <location>
        <begin position="365"/>
        <end position="408"/>
    </location>
</feature>
<keyword evidence="1" id="KW-0723">Serine/threonine-protein kinase</keyword>
<evidence type="ECO:0000256" key="7">
    <source>
        <dbReference type="SAM" id="MobiDB-lite"/>
    </source>
</evidence>
<gene>
    <name evidence="9" type="ORF">HXX76_014768</name>
</gene>
<sequence>MALSPLLRPPQLPLARRCLAELAAAVTISELVRRLAVAAAELLGGTEGGVRVALAPRVALLREDGSAAVLFSVGDGGLGGGGTATATGGTSVCRRRSTEVVMVEAAGGGQVPAAAGPGLGPGIAGGLASTLPSGVGNRSPDAYFMSGAGSQGGPGTGTGRAPHHHAHAPSLGAAGAAAAGGGGPPSVAGPGAAALSGGCRGQSLSLVGTLLAEALARGPGSGLCIADCNAYVQDSKAFPRDLMLLSAAGGGSVASAGPPPQSLALATGCRADGRPLLALYATYGSNLPQALLQTVVQELGQLLRAVTPAAAAALAPGGAMADEWRYLHDELLAAGPAGSAPTGVSRSAPQLNMAPAAAAASTAPAAPVVTAQQQQQHQQRISEAAGGGDRASWPNTTDTALTEPSTAAVTPTAAAAAAAAAECGSVNATAGTSPATGRAAGVLAAVGSIFRRNGSTGAAAAVPAVPTGAAAVAAARGSGGGGALSSTADDELVRAMNAAAAAISGGADDECDRARLAAFVTGGGSGGGGGGAATGAVGSGAGGAGTTSGAAAGVAGSSARSLCAVGAAAITSGGAASAVATGGACGTAASSAMATGRTSFSLEVAGSPRAALRLAPLITTLHERLKTAQAEQLTSSSRAASRLLDLESLRFLERVGKGGYGSVYRGLYHGAEVAVKVIEDPAASSLSATAKQAAAAAAAAAAPTRLRAKHLHDAIELVASVSFNHPNIVQLITYFVDVRAHIAPDGDDDGAAAGAAANARAPDGTNRTATAAAAAAQVLDYVDDCVNLDLESEQADHVYLDDGDEQEDLEDLVGEYEDDAPPLPRPPVQLVHMESGGEGLGGGGGGDGGARGEGPRGGGGAGADAGQQGGNEAIVLVMEFCDRGSLKEAITEGAFLLWAGDPAAAAAGLGSAGSRQHSPAAGGGAPHLAALQLSQFASSSGGLAGTAGGGGGTRGGPYSLVPFNMKAVYSTLLEIALALRHMHGLHMVHCDLKPQNVLLKSNPRDPRGVTAKLSDFGLAKMMAHDDNGELVIDESIQSGTITHLPPEVLLGKRPLGPAVDVYSFGIVMWQMLCGMALYGGLDVRGLIRGVVRHALRPSFPAWVPPEYRLLAQRCWDTDPAGRPTSLQLVAELESLLAAAAGPGGGLPRRSGDYSPRSGFMLGPGGAGSMHSVRSRGPSLAGGAAGAAGGPRRKPPHKCATDTAINGGGQGGRLGGGAGGGRARAPPPRHYSYYTYAPPTTGLYQAAAPPPHVLAAAGGGAGMPVRLLQGPQAAPGGGAAGSMTKSYPTAAGGGPVGPGGRSLMRSVPPAPAPGAAVAAAMQPAAAATASAAGAPYQPATLFGGLMLPLPLAAGGSPAAAAATVSVAAEASLYSRLGPHGMPGVHHHPQYPQHPYPSLPARPPQLQQASPMAVAAAAATAAANPAYGAGAGIGSG</sequence>
<dbReference type="SUPFAM" id="SSF56112">
    <property type="entry name" value="Protein kinase-like (PK-like)"/>
    <property type="match status" value="1"/>
</dbReference>
<dbReference type="PROSITE" id="PS00108">
    <property type="entry name" value="PROTEIN_KINASE_ST"/>
    <property type="match status" value="1"/>
</dbReference>
<reference evidence="9" key="1">
    <citation type="journal article" date="2020" name="bioRxiv">
        <title>Comparative genomics of Chlamydomonas.</title>
        <authorList>
            <person name="Craig R.J."/>
            <person name="Hasan A.R."/>
            <person name="Ness R.W."/>
            <person name="Keightley P.D."/>
        </authorList>
    </citation>
    <scope>NUCLEOTIDE SEQUENCE</scope>
    <source>
        <strain evidence="9">SAG 7.73</strain>
    </source>
</reference>
<evidence type="ECO:0000259" key="8">
    <source>
        <dbReference type="PROSITE" id="PS50011"/>
    </source>
</evidence>
<evidence type="ECO:0000256" key="4">
    <source>
        <dbReference type="ARBA" id="ARBA00022777"/>
    </source>
</evidence>
<feature type="compositionally biased region" description="Gly residues" evidence="7">
    <location>
        <begin position="1205"/>
        <end position="1221"/>
    </location>
</feature>
<evidence type="ECO:0000256" key="3">
    <source>
        <dbReference type="ARBA" id="ARBA00022741"/>
    </source>
</evidence>
<feature type="compositionally biased region" description="Polar residues" evidence="7">
    <location>
        <begin position="393"/>
        <end position="405"/>
    </location>
</feature>
<evidence type="ECO:0000256" key="6">
    <source>
        <dbReference type="PROSITE-ProRule" id="PRU10141"/>
    </source>
</evidence>
<dbReference type="PANTHER" id="PTHR44329">
    <property type="entry name" value="SERINE/THREONINE-PROTEIN KINASE TNNI3K-RELATED"/>
    <property type="match status" value="1"/>
</dbReference>
<accession>A0A835VSE1</accession>
<dbReference type="InterPro" id="IPR017441">
    <property type="entry name" value="Protein_kinase_ATP_BS"/>
</dbReference>
<feature type="compositionally biased region" description="Low complexity" evidence="7">
    <location>
        <begin position="365"/>
        <end position="384"/>
    </location>
</feature>
<feature type="compositionally biased region" description="Gly residues" evidence="7">
    <location>
        <begin position="149"/>
        <end position="158"/>
    </location>
</feature>
<dbReference type="InterPro" id="IPR011009">
    <property type="entry name" value="Kinase-like_dom_sf"/>
</dbReference>
<keyword evidence="5 6" id="KW-0067">ATP-binding</keyword>
<dbReference type="OrthoDB" id="541793at2759"/>
<feature type="region of interest" description="Disordered" evidence="7">
    <location>
        <begin position="145"/>
        <end position="185"/>
    </location>
</feature>
<evidence type="ECO:0000256" key="5">
    <source>
        <dbReference type="ARBA" id="ARBA00022840"/>
    </source>
</evidence>
<feature type="region of interest" description="Disordered" evidence="7">
    <location>
        <begin position="1272"/>
        <end position="1295"/>
    </location>
</feature>
<dbReference type="PROSITE" id="PS00107">
    <property type="entry name" value="PROTEIN_KINASE_ATP"/>
    <property type="match status" value="1"/>
</dbReference>
<organism evidence="9 10">
    <name type="scientific">Chlamydomonas incerta</name>
    <dbReference type="NCBI Taxonomy" id="51695"/>
    <lineage>
        <taxon>Eukaryota</taxon>
        <taxon>Viridiplantae</taxon>
        <taxon>Chlorophyta</taxon>
        <taxon>core chlorophytes</taxon>
        <taxon>Chlorophyceae</taxon>
        <taxon>CS clade</taxon>
        <taxon>Chlamydomonadales</taxon>
        <taxon>Chlamydomonadaceae</taxon>
        <taxon>Chlamydomonas</taxon>
    </lineage>
</organism>
<evidence type="ECO:0000256" key="1">
    <source>
        <dbReference type="ARBA" id="ARBA00022527"/>
    </source>
</evidence>
<name>A0A835VSE1_CHLIN</name>
<dbReference type="GO" id="GO:0004674">
    <property type="term" value="F:protein serine/threonine kinase activity"/>
    <property type="evidence" value="ECO:0007669"/>
    <property type="project" value="TreeGrafter"/>
</dbReference>
<dbReference type="EMBL" id="JAEHOC010000069">
    <property type="protein sequence ID" value="KAG2424093.1"/>
    <property type="molecule type" value="Genomic_DNA"/>
</dbReference>
<evidence type="ECO:0000256" key="2">
    <source>
        <dbReference type="ARBA" id="ARBA00022679"/>
    </source>
</evidence>
<keyword evidence="2" id="KW-0808">Transferase</keyword>
<proteinExistence type="predicted"/>
<feature type="compositionally biased region" description="Low complexity" evidence="7">
    <location>
        <begin position="168"/>
        <end position="177"/>
    </location>
</feature>
<keyword evidence="3 6" id="KW-0547">Nucleotide-binding</keyword>
<dbReference type="SMART" id="SM00220">
    <property type="entry name" value="S_TKc"/>
    <property type="match status" value="1"/>
</dbReference>